<evidence type="ECO:0000313" key="1">
    <source>
        <dbReference type="EMBL" id="SBP31310.1"/>
    </source>
</evidence>
<name>A0A1A7YN20_9TELE</name>
<feature type="non-terminal residue" evidence="1">
    <location>
        <position position="162"/>
    </location>
</feature>
<feature type="non-terminal residue" evidence="1">
    <location>
        <position position="1"/>
    </location>
</feature>
<proteinExistence type="predicted"/>
<reference evidence="1" key="1">
    <citation type="submission" date="2016-05" db="EMBL/GenBank/DDBJ databases">
        <authorList>
            <person name="Lavstsen T."/>
            <person name="Jespersen J.S."/>
        </authorList>
    </citation>
    <scope>NUCLEOTIDE SEQUENCE</scope>
    <source>
        <tissue evidence="1">Brain</tissue>
    </source>
</reference>
<organism evidence="1">
    <name type="scientific">Iconisemion striatum</name>
    <dbReference type="NCBI Taxonomy" id="60296"/>
    <lineage>
        <taxon>Eukaryota</taxon>
        <taxon>Metazoa</taxon>
        <taxon>Chordata</taxon>
        <taxon>Craniata</taxon>
        <taxon>Vertebrata</taxon>
        <taxon>Euteleostomi</taxon>
        <taxon>Actinopterygii</taxon>
        <taxon>Neopterygii</taxon>
        <taxon>Teleostei</taxon>
        <taxon>Neoteleostei</taxon>
        <taxon>Acanthomorphata</taxon>
        <taxon>Ovalentaria</taxon>
        <taxon>Atherinomorphae</taxon>
        <taxon>Cyprinodontiformes</taxon>
        <taxon>Nothobranchiidae</taxon>
        <taxon>Iconisemion</taxon>
    </lineage>
</organism>
<reference evidence="1" key="2">
    <citation type="submission" date="2016-06" db="EMBL/GenBank/DDBJ databases">
        <title>The genome of a short-lived fish provides insights into sex chromosome evolution and the genetic control of aging.</title>
        <authorList>
            <person name="Reichwald K."/>
            <person name="Felder M."/>
            <person name="Petzold A."/>
            <person name="Koch P."/>
            <person name="Groth M."/>
            <person name="Platzer M."/>
        </authorList>
    </citation>
    <scope>NUCLEOTIDE SEQUENCE</scope>
    <source>
        <tissue evidence="1">Brain</tissue>
    </source>
</reference>
<gene>
    <name evidence="1" type="primary">Nfu_g_1_007475</name>
</gene>
<accession>A0A1A7YN20</accession>
<dbReference type="AlphaFoldDB" id="A0A1A7YN20"/>
<dbReference type="EMBL" id="HADX01009078">
    <property type="protein sequence ID" value="SBP31310.1"/>
    <property type="molecule type" value="Transcribed_RNA"/>
</dbReference>
<sequence>CFGAVDGQHGLSTPPSFSIGLRFGDWLGHYRTLKCFLCSRTFVARMICLGSLSFRKIQPCFIFTDGNLVIHESHIHLFLYTDQWSCPLCSKAVPKHGSIPMLQSGHGVLRQLGQLSILLHPNMASGVYTIVLLWSQPQHSPNPLNHPDGLWQTLVGPGHLQA</sequence>
<protein>
    <submittedName>
        <fullName evidence="1">Uncharacterized protein</fullName>
    </submittedName>
</protein>